<dbReference type="InterPro" id="IPR012337">
    <property type="entry name" value="RNaseH-like_sf"/>
</dbReference>
<dbReference type="OrthoDB" id="4923321at2"/>
<dbReference type="InterPro" id="IPR002156">
    <property type="entry name" value="RNaseH_domain"/>
</dbReference>
<dbReference type="AlphaFoldDB" id="A0A6C1U005"/>
<evidence type="ECO:0000259" key="1">
    <source>
        <dbReference type="PROSITE" id="PS50879"/>
    </source>
</evidence>
<dbReference type="EMBL" id="RXIR01000001">
    <property type="protein sequence ID" value="TVS30330.1"/>
    <property type="molecule type" value="Genomic_DNA"/>
</dbReference>
<sequence length="319" mass="34744">MSRRRLSVIAMTTPAKPTAVIHHTAHLSSCTDTLVITAAVNGEIVHANRQLVSSSFEVLNWLVDAVSETWKHQRDGMIVYISDPTIRRLLRDIPDAYPGLEVRDVVTGPALKATWEACSRAHSLDLHGPVEAHMPERAAHYVYATDASKGKSGRLVGIAAVGASGTKCEVLSRVTSATTVLEGEFAAVHMILEQVRYCLDARELDLVTDSLTVARIINSHSRRPVAQAYERRAMAELDRVRASGVTVRVSWVRGHAGNPLNELADRAAVAARRCKQWEQPRGPIVNKLRDELRELLSSAHPADFVPATPLPGSAKAIGA</sequence>
<gene>
    <name evidence="2" type="ORF">EKI59_00655</name>
</gene>
<dbReference type="InterPro" id="IPR036397">
    <property type="entry name" value="RNaseH_sf"/>
</dbReference>
<name>A0A6C1U005_9CORY</name>
<feature type="domain" description="RNase H type-1" evidence="1">
    <location>
        <begin position="137"/>
        <end position="273"/>
    </location>
</feature>
<dbReference type="PROSITE" id="PS50879">
    <property type="entry name" value="RNASE_H_1"/>
    <property type="match status" value="1"/>
</dbReference>
<dbReference type="Pfam" id="PF00075">
    <property type="entry name" value="RNase_H"/>
    <property type="match status" value="1"/>
</dbReference>
<dbReference type="SUPFAM" id="SSF53098">
    <property type="entry name" value="Ribonuclease H-like"/>
    <property type="match status" value="1"/>
</dbReference>
<accession>A0A6C1U005</accession>
<protein>
    <recommendedName>
        <fullName evidence="1">RNase H type-1 domain-containing protein</fullName>
    </recommendedName>
</protein>
<evidence type="ECO:0000313" key="2">
    <source>
        <dbReference type="EMBL" id="TVS30330.1"/>
    </source>
</evidence>
<comment type="caution">
    <text evidence="2">The sequence shown here is derived from an EMBL/GenBank/DDBJ whole genome shotgun (WGS) entry which is preliminary data.</text>
</comment>
<proteinExistence type="predicted"/>
<dbReference type="Proteomes" id="UP000336646">
    <property type="component" value="Unassembled WGS sequence"/>
</dbReference>
<evidence type="ECO:0000313" key="3">
    <source>
        <dbReference type="Proteomes" id="UP000336646"/>
    </source>
</evidence>
<dbReference type="GO" id="GO:0003676">
    <property type="term" value="F:nucleic acid binding"/>
    <property type="evidence" value="ECO:0007669"/>
    <property type="project" value="InterPro"/>
</dbReference>
<organism evidence="2 3">
    <name type="scientific">Corynebacterium sanguinis</name>
    <dbReference type="NCBI Taxonomy" id="2594913"/>
    <lineage>
        <taxon>Bacteria</taxon>
        <taxon>Bacillati</taxon>
        <taxon>Actinomycetota</taxon>
        <taxon>Actinomycetes</taxon>
        <taxon>Mycobacteriales</taxon>
        <taxon>Corynebacteriaceae</taxon>
        <taxon>Corynebacterium</taxon>
    </lineage>
</organism>
<dbReference type="Gene3D" id="3.30.420.10">
    <property type="entry name" value="Ribonuclease H-like superfamily/Ribonuclease H"/>
    <property type="match status" value="1"/>
</dbReference>
<reference evidence="2 3" key="1">
    <citation type="submission" date="2018-12" db="EMBL/GenBank/DDBJ databases">
        <title>Corynebacterium sanguinis sp. nov., a clinically-associated and environmental corynebacterium.</title>
        <authorList>
            <person name="Gonzales-Siles L."/>
            <person name="Jaen-Luchoro D."/>
            <person name="Cardew S."/>
            <person name="Inganas E."/>
            <person name="Ohlen M."/>
            <person name="Jensie-Markopolous S."/>
            <person name="Pinyeiro-Iglesias B."/>
            <person name="Molin K."/>
            <person name="Skovbjerg S."/>
            <person name="Svensson-Stadler L."/>
            <person name="Funke G."/>
            <person name="Moore E.R.B."/>
        </authorList>
    </citation>
    <scope>NUCLEOTIDE SEQUENCE [LARGE SCALE GENOMIC DNA]</scope>
    <source>
        <strain evidence="2 3">58734</strain>
    </source>
</reference>
<dbReference type="GO" id="GO:0004523">
    <property type="term" value="F:RNA-DNA hybrid ribonuclease activity"/>
    <property type="evidence" value="ECO:0007669"/>
    <property type="project" value="InterPro"/>
</dbReference>